<dbReference type="PANTHER" id="PTHR46546">
    <property type="entry name" value="SHEWANELLA-LIKE PROTEIN PHOSPHATASE 1"/>
    <property type="match status" value="1"/>
</dbReference>
<proteinExistence type="predicted"/>
<sequence length="298" mass="33796">MLIPRTQFNECGLKANIPKNLSVIPPHSVELTKAKIAAISDIHGQIDIFKTLLAKHAITDKTGNWIFNDGHLVITGDIFDRGDNVTEILWFLFELEQQAELSGGKLHLLLGNHEVMVLTNDLRYLSDKYLHVEKLLNQSMTELYAPTSILGTWLRSKNVVLKLNDMVFLHGGLHPELVDKSLSLADINQLFRLYLSEKSLSEVDKNIAEYLHGIDGPIWYRGYFNEEQPIGFAKLIAHFNVSKFIVGHTSQEQIETRYKDKVIAIDSSIKYGNNGEILLIEGDKFYRGLLNGQKIQLL</sequence>
<dbReference type="OrthoDB" id="7550081at2"/>
<dbReference type="GO" id="GO:0016787">
    <property type="term" value="F:hydrolase activity"/>
    <property type="evidence" value="ECO:0007669"/>
    <property type="project" value="InterPro"/>
</dbReference>
<evidence type="ECO:0000259" key="1">
    <source>
        <dbReference type="Pfam" id="PF00149"/>
    </source>
</evidence>
<dbReference type="SUPFAM" id="SSF56300">
    <property type="entry name" value="Metallo-dependent phosphatases"/>
    <property type="match status" value="1"/>
</dbReference>
<reference evidence="2 3" key="1">
    <citation type="submission" date="2019-01" db="EMBL/GenBank/DDBJ databases">
        <title>Litorilituus lipolytica sp. nov., isolated from intertidal sand of the Yellow Sea in China.</title>
        <authorList>
            <person name="Liu A."/>
        </authorList>
    </citation>
    <scope>NUCLEOTIDE SEQUENCE [LARGE SCALE GENOMIC DNA]</scope>
    <source>
        <strain evidence="2 3">RZ04</strain>
    </source>
</reference>
<dbReference type="Proteomes" id="UP000315303">
    <property type="component" value="Unassembled WGS sequence"/>
</dbReference>
<comment type="caution">
    <text evidence="2">The sequence shown here is derived from an EMBL/GenBank/DDBJ whole genome shotgun (WGS) entry which is preliminary data.</text>
</comment>
<dbReference type="Gene3D" id="3.60.21.10">
    <property type="match status" value="1"/>
</dbReference>
<protein>
    <submittedName>
        <fullName evidence="2">Metallophosphoesterase</fullName>
    </submittedName>
</protein>
<dbReference type="InterPro" id="IPR029052">
    <property type="entry name" value="Metallo-depent_PP-like"/>
</dbReference>
<keyword evidence="3" id="KW-1185">Reference proteome</keyword>
<dbReference type="AlphaFoldDB" id="A0A502KTS8"/>
<gene>
    <name evidence="2" type="ORF">EPA86_09840</name>
</gene>
<feature type="domain" description="Calcineurin-like phosphoesterase" evidence="1">
    <location>
        <begin position="35"/>
        <end position="249"/>
    </location>
</feature>
<dbReference type="EMBL" id="SAWY01000020">
    <property type="protein sequence ID" value="TPH15110.1"/>
    <property type="molecule type" value="Genomic_DNA"/>
</dbReference>
<evidence type="ECO:0000313" key="3">
    <source>
        <dbReference type="Proteomes" id="UP000315303"/>
    </source>
</evidence>
<name>A0A502KTS8_9GAMM</name>
<accession>A0A502KTS8</accession>
<organism evidence="2 3">
    <name type="scientific">Litorilituus lipolyticus</name>
    <dbReference type="NCBI Taxonomy" id="2491017"/>
    <lineage>
        <taxon>Bacteria</taxon>
        <taxon>Pseudomonadati</taxon>
        <taxon>Pseudomonadota</taxon>
        <taxon>Gammaproteobacteria</taxon>
        <taxon>Alteromonadales</taxon>
        <taxon>Colwelliaceae</taxon>
        <taxon>Litorilituus</taxon>
    </lineage>
</organism>
<dbReference type="InterPro" id="IPR004843">
    <property type="entry name" value="Calcineurin-like_PHP"/>
</dbReference>
<dbReference type="Pfam" id="PF00149">
    <property type="entry name" value="Metallophos"/>
    <property type="match status" value="1"/>
</dbReference>
<evidence type="ECO:0000313" key="2">
    <source>
        <dbReference type="EMBL" id="TPH15110.1"/>
    </source>
</evidence>
<dbReference type="PANTHER" id="PTHR46546:SF4">
    <property type="entry name" value="SHEWANELLA-LIKE PROTEIN PHOSPHATASE 1"/>
    <property type="match status" value="1"/>
</dbReference>